<dbReference type="Pfam" id="PF03065">
    <property type="entry name" value="Glyco_hydro_57"/>
    <property type="match status" value="1"/>
</dbReference>
<evidence type="ECO:0000256" key="2">
    <source>
        <dbReference type="ARBA" id="ARBA00023277"/>
    </source>
</evidence>
<keyword evidence="5" id="KW-0378">Hydrolase</keyword>
<protein>
    <submittedName>
        <fullName evidence="5">Glycoside hydrolase</fullName>
    </submittedName>
</protein>
<dbReference type="PANTHER" id="PTHR36306:SF1">
    <property type="entry name" value="ALPHA-AMYLASE-RELATED"/>
    <property type="match status" value="1"/>
</dbReference>
<sequence length="729" mass="82929">MPIPLDVVIIWHMHQPYYKDPLKNEYALPWTYLHGIKDYFDMPAIVEDTPGAKAVFNLVPSLIEQILDYAAGTAVDPFLERGKAAPADLGEDDRIFLLENFFSANRQRMIEPSRRYLELLYMAGEGKPGSARDRVRHFSDQDLLDLQVLFFLAWTGEASRRRYPAFAELAAKGEEFTAADKELLFATQRELLQAIIPCYQRLHREGRVELAVSPYYHPILPLLCDVRSAQTAMPRVTLPTAAFRHPEDARAQIMRGIDYFKQVFGFTPTGMWPSEGSVSNEALEIIAENGIGWIATDEDILVKSLEGGLGEHKERLYRPWRFACRHGEIGAFFRDHQLSDLVGFTYSQWDAGRAVADFCGRLHAIKGRASGEGRVIPICLDGENAWEYYPNNAYDFLQGLYRGIAESPALNLTVCSDVLARNSFDGRLHGIHPGSWINANYGIWIGHPEENLAWDLLATTRNAAVSRNPAVAEALASGKPATDAAVEMICRSLYAAEGSDWFWWYGDDHFSPHSDRFDRLFRQHLMNVYRLLGIDTPRELLEAIKKKSPAGLIREPAGFIDPEINGKISDYFEWLAAGLYDLTRQGSAMHSSDRMLQSFYYGYNKDHLFFRIDGIQELSRMLREIDVLNLHLIYDREYRLPLQMRADEGLLQVRDNNGWVPTSGHCRWKIAKTCEVAIPLEAINPAPKSKLFVSVTLVRDNEEIGRWPTDAPLMIYYAGPEIELDNWLI</sequence>
<dbReference type="InterPro" id="IPR027291">
    <property type="entry name" value="Glyco_hydro_38_N_sf"/>
</dbReference>
<evidence type="ECO:0000313" key="5">
    <source>
        <dbReference type="EMBL" id="KAA0891265.1"/>
    </source>
</evidence>
<evidence type="ECO:0000259" key="4">
    <source>
        <dbReference type="Pfam" id="PF03065"/>
    </source>
</evidence>
<name>A0A5A9XFP4_9BACT</name>
<dbReference type="Gene3D" id="3.20.110.10">
    <property type="entry name" value="Glycoside hydrolase 38, N terminal domain"/>
    <property type="match status" value="1"/>
</dbReference>
<dbReference type="AlphaFoldDB" id="A0A5A9XFP4"/>
<feature type="domain" description="Glycoside hydrolase family 57 N-terminal" evidence="4">
    <location>
        <begin position="8"/>
        <end position="421"/>
    </location>
</feature>
<evidence type="ECO:0000256" key="3">
    <source>
        <dbReference type="RuleBase" id="RU361196"/>
    </source>
</evidence>
<accession>A0A5A9XFP4</accession>
<dbReference type="GO" id="GO:0005975">
    <property type="term" value="P:carbohydrate metabolic process"/>
    <property type="evidence" value="ECO:0007669"/>
    <property type="project" value="InterPro"/>
</dbReference>
<keyword evidence="2 3" id="KW-0119">Carbohydrate metabolism</keyword>
<dbReference type="InterPro" id="IPR004300">
    <property type="entry name" value="Glyco_hydro_57_N"/>
</dbReference>
<dbReference type="Proteomes" id="UP000324298">
    <property type="component" value="Unassembled WGS sequence"/>
</dbReference>
<dbReference type="GO" id="GO:0016787">
    <property type="term" value="F:hydrolase activity"/>
    <property type="evidence" value="ECO:0007669"/>
    <property type="project" value="UniProtKB-KW"/>
</dbReference>
<comment type="caution">
    <text evidence="5">The sequence shown here is derived from an EMBL/GenBank/DDBJ whole genome shotgun (WGS) entry which is preliminary data.</text>
</comment>
<keyword evidence="6" id="KW-1185">Reference proteome</keyword>
<proteinExistence type="inferred from homology"/>
<dbReference type="OrthoDB" id="9759321at2"/>
<dbReference type="RefSeq" id="WP_149307629.1">
    <property type="nucleotide sequence ID" value="NZ_SRSD01000006.1"/>
</dbReference>
<dbReference type="EMBL" id="SRSD01000006">
    <property type="protein sequence ID" value="KAA0891265.1"/>
    <property type="molecule type" value="Genomic_DNA"/>
</dbReference>
<dbReference type="CDD" id="cd10796">
    <property type="entry name" value="GH57N_APU"/>
    <property type="match status" value="1"/>
</dbReference>
<organism evidence="5 6">
    <name type="scientific">Oryzomonas rubra</name>
    <dbReference type="NCBI Taxonomy" id="2509454"/>
    <lineage>
        <taxon>Bacteria</taxon>
        <taxon>Pseudomonadati</taxon>
        <taxon>Thermodesulfobacteriota</taxon>
        <taxon>Desulfuromonadia</taxon>
        <taxon>Geobacterales</taxon>
        <taxon>Geobacteraceae</taxon>
        <taxon>Oryzomonas</taxon>
    </lineage>
</organism>
<gene>
    <name evidence="5" type="ORF">ET418_10800</name>
</gene>
<dbReference type="InterPro" id="IPR052046">
    <property type="entry name" value="GH57_Enzymes"/>
</dbReference>
<evidence type="ECO:0000313" key="6">
    <source>
        <dbReference type="Proteomes" id="UP000324298"/>
    </source>
</evidence>
<dbReference type="SUPFAM" id="SSF88713">
    <property type="entry name" value="Glycoside hydrolase/deacetylase"/>
    <property type="match status" value="1"/>
</dbReference>
<dbReference type="PANTHER" id="PTHR36306">
    <property type="entry name" value="ALPHA-AMYLASE-RELATED-RELATED"/>
    <property type="match status" value="1"/>
</dbReference>
<comment type="similarity">
    <text evidence="1 3">Belongs to the glycosyl hydrolase 57 family.</text>
</comment>
<evidence type="ECO:0000256" key="1">
    <source>
        <dbReference type="ARBA" id="ARBA00006821"/>
    </source>
</evidence>
<reference evidence="5 6" key="1">
    <citation type="submission" date="2019-04" db="EMBL/GenBank/DDBJ databases">
        <title>Geobacter ruber sp. nov., ferric-reducing bacteria isolated from paddy soil.</title>
        <authorList>
            <person name="Xu Z."/>
            <person name="Masuda Y."/>
            <person name="Itoh H."/>
            <person name="Senoo K."/>
        </authorList>
    </citation>
    <scope>NUCLEOTIDE SEQUENCE [LARGE SCALE GENOMIC DNA]</scope>
    <source>
        <strain evidence="5 6">Red88</strain>
    </source>
</reference>
<dbReference type="InterPro" id="IPR011330">
    <property type="entry name" value="Glyco_hydro/deAcase_b/a-brl"/>
</dbReference>